<evidence type="ECO:0000313" key="2">
    <source>
        <dbReference type="Proteomes" id="UP000289886"/>
    </source>
</evidence>
<accession>A0A444UKE5</accession>
<proteinExistence type="predicted"/>
<gene>
    <name evidence="1" type="ORF">EOD39_12770</name>
</gene>
<sequence length="92" mass="10500">MTIWAKVKGSATVPEGQAMVEGLDGRENWQNRRHREGELEQLGCSIGNQSRRIADKPANEKGCEEESQRTRTVKWSLLLQRRNKEGHLPTET</sequence>
<dbReference type="EMBL" id="SCEB01214389">
    <property type="protein sequence ID" value="RXM35604.1"/>
    <property type="molecule type" value="Genomic_DNA"/>
</dbReference>
<evidence type="ECO:0000313" key="1">
    <source>
        <dbReference type="EMBL" id="RXM35604.1"/>
    </source>
</evidence>
<name>A0A444UKE5_ACIRT</name>
<reference evidence="1 2" key="1">
    <citation type="submission" date="2019-01" db="EMBL/GenBank/DDBJ databases">
        <title>Draft Genome and Complete Hox-Cluster Characterization of the Sterlet Sturgeon (Acipenser ruthenus).</title>
        <authorList>
            <person name="Wei Q."/>
        </authorList>
    </citation>
    <scope>NUCLEOTIDE SEQUENCE [LARGE SCALE GENOMIC DNA]</scope>
    <source>
        <strain evidence="1">WHYD16114868_AA</strain>
        <tissue evidence="1">Blood</tissue>
    </source>
</reference>
<protein>
    <submittedName>
        <fullName evidence="1">Uncharacterized protein</fullName>
    </submittedName>
</protein>
<keyword evidence="2" id="KW-1185">Reference proteome</keyword>
<comment type="caution">
    <text evidence="1">The sequence shown here is derived from an EMBL/GenBank/DDBJ whole genome shotgun (WGS) entry which is preliminary data.</text>
</comment>
<dbReference type="Proteomes" id="UP000289886">
    <property type="component" value="Unassembled WGS sequence"/>
</dbReference>
<dbReference type="AlphaFoldDB" id="A0A444UKE5"/>
<organism evidence="1 2">
    <name type="scientific">Acipenser ruthenus</name>
    <name type="common">Sterlet sturgeon</name>
    <dbReference type="NCBI Taxonomy" id="7906"/>
    <lineage>
        <taxon>Eukaryota</taxon>
        <taxon>Metazoa</taxon>
        <taxon>Chordata</taxon>
        <taxon>Craniata</taxon>
        <taxon>Vertebrata</taxon>
        <taxon>Euteleostomi</taxon>
        <taxon>Actinopterygii</taxon>
        <taxon>Chondrostei</taxon>
        <taxon>Acipenseriformes</taxon>
        <taxon>Acipenseridae</taxon>
        <taxon>Acipenser</taxon>
    </lineage>
</organism>